<dbReference type="EMBL" id="AHAM01000244">
    <property type="protein sequence ID" value="EHK53969.1"/>
    <property type="molecule type" value="Genomic_DNA"/>
</dbReference>
<sequence length="81" mass="9153">MRDFLYSEIANFYGIPKVPDPDLAIEAGRRLCAELLQPMQQTFGRIAIRSACRSAEVTDYGNKRHHGESVERNAGYHIPGF</sequence>
<evidence type="ECO:0000313" key="2">
    <source>
        <dbReference type="EMBL" id="EHK53969.1"/>
    </source>
</evidence>
<dbReference type="SUPFAM" id="SSF55166">
    <property type="entry name" value="Hedgehog/DD-peptidase"/>
    <property type="match status" value="1"/>
</dbReference>
<gene>
    <name evidence="2" type="ORF">MAXJ12_27613</name>
</gene>
<dbReference type="PATRIC" id="fig|1107882.3.peg.5340"/>
<organism evidence="2 3">
    <name type="scientific">Mesorhizobium alhagi CCNWXJ12-2</name>
    <dbReference type="NCBI Taxonomy" id="1107882"/>
    <lineage>
        <taxon>Bacteria</taxon>
        <taxon>Pseudomonadati</taxon>
        <taxon>Pseudomonadota</taxon>
        <taxon>Alphaproteobacteria</taxon>
        <taxon>Hyphomicrobiales</taxon>
        <taxon>Phyllobacteriaceae</taxon>
        <taxon>Allomesorhizobium</taxon>
    </lineage>
</organism>
<proteinExistence type="predicted"/>
<dbReference type="AlphaFoldDB" id="H0HZ86"/>
<evidence type="ECO:0000313" key="3">
    <source>
        <dbReference type="Proteomes" id="UP000003250"/>
    </source>
</evidence>
<keyword evidence="3" id="KW-1185">Reference proteome</keyword>
<dbReference type="RefSeq" id="WP_008839093.1">
    <property type="nucleotide sequence ID" value="NZ_AHAM01000244.1"/>
</dbReference>
<feature type="region of interest" description="Disordered" evidence="1">
    <location>
        <begin position="62"/>
        <end position="81"/>
    </location>
</feature>
<name>H0HZ86_9HYPH</name>
<evidence type="ECO:0000256" key="1">
    <source>
        <dbReference type="SAM" id="MobiDB-lite"/>
    </source>
</evidence>
<reference evidence="2 3" key="1">
    <citation type="journal article" date="2012" name="J. Bacteriol.">
        <title>Draft Genome Sequence of Mesorhizobium alhagi CCNWXJ12-2T, a Novel Salt-Resistant Species Isolated from the Desert of Northwestern China.</title>
        <authorList>
            <person name="Zhou M."/>
            <person name="Chen W."/>
            <person name="Chen H."/>
            <person name="Wei G."/>
        </authorList>
    </citation>
    <scope>NUCLEOTIDE SEQUENCE [LARGE SCALE GENOMIC DNA]</scope>
    <source>
        <strain evidence="2 3">CCNWXJ12-2</strain>
    </source>
</reference>
<protein>
    <submittedName>
        <fullName evidence="2">Uncharacterized protein</fullName>
    </submittedName>
</protein>
<dbReference type="InterPro" id="IPR009045">
    <property type="entry name" value="Zn_M74/Hedgehog-like"/>
</dbReference>
<dbReference type="Proteomes" id="UP000003250">
    <property type="component" value="Unassembled WGS sequence"/>
</dbReference>
<accession>H0HZ86</accession>